<keyword evidence="1" id="KW-1133">Transmembrane helix</keyword>
<dbReference type="EMBL" id="JAVFWL010000003">
    <property type="protein sequence ID" value="KAK6746148.1"/>
    <property type="molecule type" value="Genomic_DNA"/>
</dbReference>
<evidence type="ECO:0000256" key="1">
    <source>
        <dbReference type="SAM" id="Phobius"/>
    </source>
</evidence>
<evidence type="ECO:0000313" key="3">
    <source>
        <dbReference type="Proteomes" id="UP001303046"/>
    </source>
</evidence>
<dbReference type="Proteomes" id="UP001303046">
    <property type="component" value="Unassembled WGS sequence"/>
</dbReference>
<name>A0ABR1D7E0_NECAM</name>
<accession>A0ABR1D7E0</accession>
<proteinExistence type="predicted"/>
<gene>
    <name evidence="2" type="primary">Necator_chrIII.g13097</name>
    <name evidence="2" type="ORF">RB195_012330</name>
</gene>
<evidence type="ECO:0000313" key="2">
    <source>
        <dbReference type="EMBL" id="KAK6746148.1"/>
    </source>
</evidence>
<comment type="caution">
    <text evidence="2">The sequence shown here is derived from an EMBL/GenBank/DDBJ whole genome shotgun (WGS) entry which is preliminary data.</text>
</comment>
<organism evidence="2 3">
    <name type="scientific">Necator americanus</name>
    <name type="common">Human hookworm</name>
    <dbReference type="NCBI Taxonomy" id="51031"/>
    <lineage>
        <taxon>Eukaryota</taxon>
        <taxon>Metazoa</taxon>
        <taxon>Ecdysozoa</taxon>
        <taxon>Nematoda</taxon>
        <taxon>Chromadorea</taxon>
        <taxon>Rhabditida</taxon>
        <taxon>Rhabditina</taxon>
        <taxon>Rhabditomorpha</taxon>
        <taxon>Strongyloidea</taxon>
        <taxon>Ancylostomatidae</taxon>
        <taxon>Bunostominae</taxon>
        <taxon>Necator</taxon>
    </lineage>
</organism>
<sequence>MISLRSIVVIVFFIGSIIGIVDAFYLGAEDREPFQKRFSNGRNIAEYIDAIRRGALSGGMPSYMRYLDVNRRGLQSDM</sequence>
<feature type="transmembrane region" description="Helical" evidence="1">
    <location>
        <begin position="6"/>
        <end position="28"/>
    </location>
</feature>
<keyword evidence="3" id="KW-1185">Reference proteome</keyword>
<protein>
    <submittedName>
        <fullName evidence="2">Uncharacterized protein</fullName>
    </submittedName>
</protein>
<reference evidence="2 3" key="1">
    <citation type="submission" date="2023-08" db="EMBL/GenBank/DDBJ databases">
        <title>A Necator americanus chromosomal reference genome.</title>
        <authorList>
            <person name="Ilik V."/>
            <person name="Petrzelkova K.J."/>
            <person name="Pardy F."/>
            <person name="Fuh T."/>
            <person name="Niatou-Singa F.S."/>
            <person name="Gouil Q."/>
            <person name="Baker L."/>
            <person name="Ritchie M.E."/>
            <person name="Jex A.R."/>
            <person name="Gazzola D."/>
            <person name="Li H."/>
            <person name="Toshio Fujiwara R."/>
            <person name="Zhan B."/>
            <person name="Aroian R.V."/>
            <person name="Pafco B."/>
            <person name="Schwarz E.M."/>
        </authorList>
    </citation>
    <scope>NUCLEOTIDE SEQUENCE [LARGE SCALE GENOMIC DNA]</scope>
    <source>
        <strain evidence="2 3">Aroian</strain>
        <tissue evidence="2">Whole animal</tissue>
    </source>
</reference>
<keyword evidence="1" id="KW-0472">Membrane</keyword>
<keyword evidence="1" id="KW-0812">Transmembrane</keyword>